<dbReference type="PANTHER" id="PTHR31793">
    <property type="entry name" value="4-HYDROXYBENZOYL-COA THIOESTERASE FAMILY MEMBER"/>
    <property type="match status" value="1"/>
</dbReference>
<dbReference type="EMBL" id="JBHUDX010000014">
    <property type="protein sequence ID" value="MFD1657814.1"/>
    <property type="molecule type" value="Genomic_DNA"/>
</dbReference>
<dbReference type="RefSeq" id="WP_381079347.1">
    <property type="nucleotide sequence ID" value="NZ_JBHUDX010000014.1"/>
</dbReference>
<dbReference type="SUPFAM" id="SSF54637">
    <property type="entry name" value="Thioesterase/thiol ester dehydrase-isomerase"/>
    <property type="match status" value="1"/>
</dbReference>
<proteinExistence type="predicted"/>
<organism evidence="1 2">
    <name type="scientific">Streptomyces caeni</name>
    <dbReference type="NCBI Taxonomy" id="2307231"/>
    <lineage>
        <taxon>Bacteria</taxon>
        <taxon>Bacillati</taxon>
        <taxon>Actinomycetota</taxon>
        <taxon>Actinomycetes</taxon>
        <taxon>Kitasatosporales</taxon>
        <taxon>Streptomycetaceae</taxon>
        <taxon>Streptomyces</taxon>
    </lineage>
</organism>
<name>A0ABW4IKI3_9ACTN</name>
<keyword evidence="1" id="KW-0378">Hydrolase</keyword>
<dbReference type="PANTHER" id="PTHR31793:SF2">
    <property type="entry name" value="BLR1345 PROTEIN"/>
    <property type="match status" value="1"/>
</dbReference>
<dbReference type="Proteomes" id="UP001597261">
    <property type="component" value="Unassembled WGS sequence"/>
</dbReference>
<dbReference type="GO" id="GO:0016787">
    <property type="term" value="F:hydrolase activity"/>
    <property type="evidence" value="ECO:0007669"/>
    <property type="project" value="UniProtKB-KW"/>
</dbReference>
<accession>A0ABW4IKI3</accession>
<keyword evidence="2" id="KW-1185">Reference proteome</keyword>
<dbReference type="EC" id="3.1.2.-" evidence="1"/>
<evidence type="ECO:0000313" key="1">
    <source>
        <dbReference type="EMBL" id="MFD1657814.1"/>
    </source>
</evidence>
<gene>
    <name evidence="1" type="ORF">ACFSL4_06160</name>
</gene>
<dbReference type="InterPro" id="IPR050563">
    <property type="entry name" value="4-hydroxybenzoyl-CoA_TE"/>
</dbReference>
<evidence type="ECO:0000313" key="2">
    <source>
        <dbReference type="Proteomes" id="UP001597261"/>
    </source>
</evidence>
<dbReference type="InterPro" id="IPR029069">
    <property type="entry name" value="HotDog_dom_sf"/>
</dbReference>
<dbReference type="Gene3D" id="3.10.129.10">
    <property type="entry name" value="Hotdog Thioesterase"/>
    <property type="match status" value="1"/>
</dbReference>
<reference evidence="2" key="1">
    <citation type="journal article" date="2019" name="Int. J. Syst. Evol. Microbiol.">
        <title>The Global Catalogue of Microorganisms (GCM) 10K type strain sequencing project: providing services to taxonomists for standard genome sequencing and annotation.</title>
        <authorList>
            <consortium name="The Broad Institute Genomics Platform"/>
            <consortium name="The Broad Institute Genome Sequencing Center for Infectious Disease"/>
            <person name="Wu L."/>
            <person name="Ma J."/>
        </authorList>
    </citation>
    <scope>NUCLEOTIDE SEQUENCE [LARGE SCALE GENOMIC DNA]</scope>
    <source>
        <strain evidence="2">CGMCC 1.12470</strain>
    </source>
</reference>
<sequence>MPCDHVGLDEPPTREVLVDGLDVTYRGTVYPWHCDHMGHMNVMWYVGKFDEATWNLMSHIGITPAYLRSDHRGMVAVDQQISYRRELVAGDVVLVRSAILEVRDKVMRFRHQMENAATGEVAAVTVLTGVHLDTRTRRSCPLPAEHLARAKSLLTRAAS</sequence>
<protein>
    <submittedName>
        <fullName evidence="1">Acyl-CoA thioesterase</fullName>
        <ecNumber evidence="1">3.1.2.-</ecNumber>
    </submittedName>
</protein>
<comment type="caution">
    <text evidence="1">The sequence shown here is derived from an EMBL/GenBank/DDBJ whole genome shotgun (WGS) entry which is preliminary data.</text>
</comment>
<dbReference type="Pfam" id="PF13279">
    <property type="entry name" value="4HBT_2"/>
    <property type="match status" value="1"/>
</dbReference>
<dbReference type="CDD" id="cd00586">
    <property type="entry name" value="4HBT"/>
    <property type="match status" value="1"/>
</dbReference>